<accession>A0A139SSP0</accession>
<dbReference type="Proteomes" id="UP000070058">
    <property type="component" value="Unassembled WGS sequence"/>
</dbReference>
<name>A0A139SSP0_9BACT</name>
<gene>
    <name evidence="2" type="ORF">AXK11_01910</name>
</gene>
<evidence type="ECO:0000259" key="1">
    <source>
        <dbReference type="PROSITE" id="PS50943"/>
    </source>
</evidence>
<dbReference type="PROSITE" id="PS50943">
    <property type="entry name" value="HTH_CROC1"/>
    <property type="match status" value="1"/>
</dbReference>
<keyword evidence="3" id="KW-1185">Reference proteome</keyword>
<evidence type="ECO:0000313" key="2">
    <source>
        <dbReference type="EMBL" id="KXU37577.1"/>
    </source>
</evidence>
<protein>
    <recommendedName>
        <fullName evidence="1">HTH cro/C1-type domain-containing protein</fullName>
    </recommendedName>
</protein>
<proteinExistence type="predicted"/>
<dbReference type="InterPro" id="IPR001387">
    <property type="entry name" value="Cro/C1-type_HTH"/>
</dbReference>
<organism evidence="2 3">
    <name type="scientific">Cephaloticoccus primus</name>
    <dbReference type="NCBI Taxonomy" id="1548207"/>
    <lineage>
        <taxon>Bacteria</taxon>
        <taxon>Pseudomonadati</taxon>
        <taxon>Verrucomicrobiota</taxon>
        <taxon>Opitutia</taxon>
        <taxon>Opitutales</taxon>
        <taxon>Opitutaceae</taxon>
        <taxon>Cephaloticoccus</taxon>
    </lineage>
</organism>
<feature type="domain" description="HTH cro/C1-type" evidence="1">
    <location>
        <begin position="9"/>
        <end position="52"/>
    </location>
</feature>
<reference evidence="3" key="1">
    <citation type="submission" date="2016-02" db="EMBL/GenBank/DDBJ databases">
        <authorList>
            <person name="Sanders J.G."/>
            <person name="Lin J.Y."/>
            <person name="Wertz J.T."/>
            <person name="Russell J.A."/>
            <person name="Moreau C.S."/>
            <person name="Powell S."/>
        </authorList>
    </citation>
    <scope>NUCLEOTIDE SEQUENCE [LARGE SCALE GENOMIC DNA]</scope>
    <source>
        <strain evidence="3">CAG34</strain>
    </source>
</reference>
<dbReference type="AlphaFoldDB" id="A0A139SSP0"/>
<comment type="caution">
    <text evidence="2">The sequence shown here is derived from an EMBL/GenBank/DDBJ whole genome shotgun (WGS) entry which is preliminary data.</text>
</comment>
<sequence length="131" mass="14015">MLRSEFRFQNEFAAHIDKAPAQITQWLSGVRLIGHKAAREIETACGKPAGWLDNDHSIAATNAVANALGIRSALSPLPLSAEEAELTRHYRHCTAEARPLLLAATRAIAQASRKSLPPAPTAVAKSGVKEA</sequence>
<evidence type="ECO:0000313" key="3">
    <source>
        <dbReference type="Proteomes" id="UP000070058"/>
    </source>
</evidence>
<dbReference type="EMBL" id="LSZQ01000013">
    <property type="protein sequence ID" value="KXU37577.1"/>
    <property type="molecule type" value="Genomic_DNA"/>
</dbReference>